<evidence type="ECO:0000313" key="3">
    <source>
        <dbReference type="Proteomes" id="UP001175000"/>
    </source>
</evidence>
<keyword evidence="3" id="KW-1185">Reference proteome</keyword>
<sequence length="641" mass="70736">MDPSTARPEVPFAPFLAGLAAWSVLRLMGEGFVRKVNPEFFEDLKLDIRRRYDLYFGTWLDIIGFVRPLKTAEQWCWGCRAVIYVQEIPHIASIPELIIHHILSIAGMIGVLTYGVPRRQMYLMWATLLSEFVANTRVILKMHNRLTPRMNWWFSLSMASTIIGFRVTGAIVAMIWTFQGGVGSSPVCFCVNTGAVGLYMTYMLKMSWREISRARILVFDWTRPAHVIVAEKWRVSLFGIAMGIAFVCTELSALFLYEASGEIDSSEEELHSLAWATLQAVVAGLLGAYVTAPIRRFAVATSATQGQKNQPTRLCLQGGFLFAAAAFVLTPTVSSSIDKGTFLACMALSFPLLDTIDYIGCYVAGIAFAKTELQCVPSGHFASASSMKSRRSRNNESEKPTVEHIEVKGEPSPSMSAMKTLVPLPLIASLVSAALYIELLVIYLTDIMELHHAAAVAFGAQAIIRYNITKLRGDVILKAVRFPFTRGDKSWADVWFWAQQLSTLFYLRHMIGDLWQCVEVFLTLATTGLTLATAIYVLSRPVVRKAEFVGSSEKTSSSTSKSTRGKHAGKIVAVITGTVLCLVLIGGAYFDAMPKPVTSVEQIAVQKKPNSALWNTASSWQFVLSTMGVALLPIAMVQLVD</sequence>
<feature type="transmembrane region" description="Helical" evidence="1">
    <location>
        <begin position="97"/>
        <end position="116"/>
    </location>
</feature>
<comment type="caution">
    <text evidence="2">The sequence shown here is derived from an EMBL/GenBank/DDBJ whole genome shotgun (WGS) entry which is preliminary data.</text>
</comment>
<feature type="transmembrane region" description="Helical" evidence="1">
    <location>
        <begin position="520"/>
        <end position="538"/>
    </location>
</feature>
<feature type="transmembrane region" description="Helical" evidence="1">
    <location>
        <begin position="184"/>
        <end position="204"/>
    </location>
</feature>
<feature type="transmembrane region" description="Helical" evidence="1">
    <location>
        <begin position="235"/>
        <end position="257"/>
    </location>
</feature>
<feature type="transmembrane region" description="Helical" evidence="1">
    <location>
        <begin position="340"/>
        <end position="364"/>
    </location>
</feature>
<protein>
    <submittedName>
        <fullName evidence="2">Uncharacterized protein</fullName>
    </submittedName>
</protein>
<name>A0AA39WKP7_9PEZI</name>
<keyword evidence="1" id="KW-0812">Transmembrane</keyword>
<evidence type="ECO:0000256" key="1">
    <source>
        <dbReference type="SAM" id="Phobius"/>
    </source>
</evidence>
<dbReference type="Proteomes" id="UP001175000">
    <property type="component" value="Unassembled WGS sequence"/>
</dbReference>
<feature type="transmembrane region" description="Helical" evidence="1">
    <location>
        <begin position="421"/>
        <end position="444"/>
    </location>
</feature>
<feature type="transmembrane region" description="Helical" evidence="1">
    <location>
        <begin position="12"/>
        <end position="29"/>
    </location>
</feature>
<dbReference type="AlphaFoldDB" id="A0AA39WKP7"/>
<feature type="transmembrane region" description="Helical" evidence="1">
    <location>
        <begin position="620"/>
        <end position="640"/>
    </location>
</feature>
<feature type="transmembrane region" description="Helical" evidence="1">
    <location>
        <begin position="152"/>
        <end position="178"/>
    </location>
</feature>
<dbReference type="EMBL" id="JAULSU010000005">
    <property type="protein sequence ID" value="KAK0617177.1"/>
    <property type="molecule type" value="Genomic_DNA"/>
</dbReference>
<feature type="transmembrane region" description="Helical" evidence="1">
    <location>
        <begin position="122"/>
        <end position="140"/>
    </location>
</feature>
<feature type="transmembrane region" description="Helical" evidence="1">
    <location>
        <begin position="272"/>
        <end position="294"/>
    </location>
</feature>
<keyword evidence="1" id="KW-0472">Membrane</keyword>
<proteinExistence type="predicted"/>
<feature type="transmembrane region" description="Helical" evidence="1">
    <location>
        <begin position="571"/>
        <end position="590"/>
    </location>
</feature>
<keyword evidence="1" id="KW-1133">Transmembrane helix</keyword>
<reference evidence="2" key="1">
    <citation type="submission" date="2023-06" db="EMBL/GenBank/DDBJ databases">
        <title>Genome-scale phylogeny and comparative genomics of the fungal order Sordariales.</title>
        <authorList>
            <consortium name="Lawrence Berkeley National Laboratory"/>
            <person name="Hensen N."/>
            <person name="Bonometti L."/>
            <person name="Westerberg I."/>
            <person name="Brannstrom I.O."/>
            <person name="Guillou S."/>
            <person name="Cros-Aarteil S."/>
            <person name="Calhoun S."/>
            <person name="Haridas S."/>
            <person name="Kuo A."/>
            <person name="Mondo S."/>
            <person name="Pangilinan J."/>
            <person name="Riley R."/>
            <person name="Labutti K."/>
            <person name="Andreopoulos B."/>
            <person name="Lipzen A."/>
            <person name="Chen C."/>
            <person name="Yanf M."/>
            <person name="Daum C."/>
            <person name="Ng V."/>
            <person name="Clum A."/>
            <person name="Steindorff A."/>
            <person name="Ohm R."/>
            <person name="Martin F."/>
            <person name="Silar P."/>
            <person name="Natvig D."/>
            <person name="Lalanne C."/>
            <person name="Gautier V."/>
            <person name="Ament-Velasquez S.L."/>
            <person name="Kruys A."/>
            <person name="Hutchinson M.I."/>
            <person name="Powell A.J."/>
            <person name="Barry K."/>
            <person name="Miller A.N."/>
            <person name="Grigoriev I.V."/>
            <person name="Debuchy R."/>
            <person name="Gladieux P."/>
            <person name="Thoren M.H."/>
            <person name="Johannesson H."/>
        </authorList>
    </citation>
    <scope>NUCLEOTIDE SEQUENCE</scope>
    <source>
        <strain evidence="2">CBS 606.72</strain>
    </source>
</reference>
<evidence type="ECO:0000313" key="2">
    <source>
        <dbReference type="EMBL" id="KAK0617177.1"/>
    </source>
</evidence>
<feature type="transmembrane region" description="Helical" evidence="1">
    <location>
        <begin position="314"/>
        <end position="334"/>
    </location>
</feature>
<accession>A0AA39WKP7</accession>
<gene>
    <name evidence="2" type="ORF">B0T14DRAFT_498246</name>
</gene>
<organism evidence="2 3">
    <name type="scientific">Immersiella caudata</name>
    <dbReference type="NCBI Taxonomy" id="314043"/>
    <lineage>
        <taxon>Eukaryota</taxon>
        <taxon>Fungi</taxon>
        <taxon>Dikarya</taxon>
        <taxon>Ascomycota</taxon>
        <taxon>Pezizomycotina</taxon>
        <taxon>Sordariomycetes</taxon>
        <taxon>Sordariomycetidae</taxon>
        <taxon>Sordariales</taxon>
        <taxon>Lasiosphaeriaceae</taxon>
        <taxon>Immersiella</taxon>
    </lineage>
</organism>